<protein>
    <submittedName>
        <fullName evidence="2">Uncharacterized protein</fullName>
    </submittedName>
</protein>
<sequence length="550" mass="62637">MRRPRASFASRRFIDEKPGGRLNSRRRKRLVNLTFFAAKSKTVQQRTEAEAINTTFLQRPTRALLSVDLSMTKLEPAKLTEILDSRKPNRTKRKKNGSGIRRRTCASVVHRTWCQAKPDGGVRYKYRVAARPREDHLVLPHLLIYIFNLHFLQWNLRSRDPRISYADISSSRRSAPTMMQRSSRQPAPGQPAVVQHQLVSANQHQQHEGGAAEFHPALLADHQQQVAGSVPPTVQQQVQVPPPGPIDGHQQQVAASALQHRTMCKYLHRVQSTAIGSKWQHQHLQHCTKCKHLQCVLLTVISSKCKHFHQVHSTGISSRFKHLHQVQSTGISSKCMHLHQAQATGIGSHWQYQVLVTRVSRQDLAMGSTSLHQQDLGTDSTILSHQQEGTTCTSRSQQDLGTVSSSLKHHQEGCNLYQPEPTESGYGQQQPEAPSRRYNLYQPEPTGPGYSQQQPQALQHRYNPYQHEMAPQQRDWNGDQWLIPKQIFSYVVIITVAELVGMQNNILYFRASYEFPLMKTTVPRNRTMKFHLSLFCPQNATLIRLSLVLT</sequence>
<feature type="region of interest" description="Disordered" evidence="1">
    <location>
        <begin position="410"/>
        <end position="434"/>
    </location>
</feature>
<organism evidence="2 3">
    <name type="scientific">Trichogramma brassicae</name>
    <dbReference type="NCBI Taxonomy" id="86971"/>
    <lineage>
        <taxon>Eukaryota</taxon>
        <taxon>Metazoa</taxon>
        <taxon>Ecdysozoa</taxon>
        <taxon>Arthropoda</taxon>
        <taxon>Hexapoda</taxon>
        <taxon>Insecta</taxon>
        <taxon>Pterygota</taxon>
        <taxon>Neoptera</taxon>
        <taxon>Endopterygota</taxon>
        <taxon>Hymenoptera</taxon>
        <taxon>Apocrita</taxon>
        <taxon>Proctotrupomorpha</taxon>
        <taxon>Chalcidoidea</taxon>
        <taxon>Trichogrammatidae</taxon>
        <taxon>Trichogramma</taxon>
    </lineage>
</organism>
<accession>A0A6H5J2U6</accession>
<dbReference type="AlphaFoldDB" id="A0A6H5J2U6"/>
<keyword evidence="3" id="KW-1185">Reference proteome</keyword>
<feature type="non-terminal residue" evidence="2">
    <location>
        <position position="550"/>
    </location>
</feature>
<gene>
    <name evidence="2" type="ORF">TBRA_LOCUS16036</name>
</gene>
<proteinExistence type="predicted"/>
<evidence type="ECO:0000313" key="3">
    <source>
        <dbReference type="Proteomes" id="UP000479190"/>
    </source>
</evidence>
<evidence type="ECO:0000313" key="2">
    <source>
        <dbReference type="EMBL" id="CAB0044448.1"/>
    </source>
</evidence>
<reference evidence="2 3" key="1">
    <citation type="submission" date="2020-02" db="EMBL/GenBank/DDBJ databases">
        <authorList>
            <person name="Ferguson B K."/>
        </authorList>
    </citation>
    <scope>NUCLEOTIDE SEQUENCE [LARGE SCALE GENOMIC DNA]</scope>
</reference>
<dbReference type="EMBL" id="CADCXV010001459">
    <property type="protein sequence ID" value="CAB0044448.1"/>
    <property type="molecule type" value="Genomic_DNA"/>
</dbReference>
<dbReference type="Proteomes" id="UP000479190">
    <property type="component" value="Unassembled WGS sequence"/>
</dbReference>
<feature type="region of interest" description="Disordered" evidence="1">
    <location>
        <begin position="167"/>
        <end position="191"/>
    </location>
</feature>
<feature type="compositionally biased region" description="Polar residues" evidence="1">
    <location>
        <begin position="167"/>
        <end position="185"/>
    </location>
</feature>
<name>A0A6H5J2U6_9HYME</name>
<evidence type="ECO:0000256" key="1">
    <source>
        <dbReference type="SAM" id="MobiDB-lite"/>
    </source>
</evidence>